<proteinExistence type="predicted"/>
<dbReference type="EMBL" id="CP066775">
    <property type="protein sequence ID" value="QQL49999.1"/>
    <property type="molecule type" value="Genomic_DNA"/>
</dbReference>
<dbReference type="Pfam" id="PF19556">
    <property type="entry name" value="PRTRC_E"/>
    <property type="match status" value="1"/>
</dbReference>
<evidence type="ECO:0000259" key="2">
    <source>
        <dbReference type="Pfam" id="PF19556"/>
    </source>
</evidence>
<gene>
    <name evidence="3" type="ORF">GO620_000685</name>
</gene>
<feature type="domain" description="ParB-related ThiF-related cassette protein E" evidence="2">
    <location>
        <begin position="1"/>
        <end position="193"/>
    </location>
</feature>
<dbReference type="AlphaFoldDB" id="A0A6I4IMN4"/>
<name>A0A6I4IMN4_9SPHI</name>
<feature type="region of interest" description="Disordered" evidence="1">
    <location>
        <begin position="94"/>
        <end position="136"/>
    </location>
</feature>
<dbReference type="Proteomes" id="UP000429232">
    <property type="component" value="Chromosome"/>
</dbReference>
<evidence type="ECO:0000313" key="3">
    <source>
        <dbReference type="EMBL" id="QQL49999.1"/>
    </source>
</evidence>
<protein>
    <recommendedName>
        <fullName evidence="2">ParB-related ThiF-related cassette protein E domain-containing protein</fullName>
    </recommendedName>
</protein>
<sequence>MKTNFFELVAGLNFKGNLSVNINNHVDDKQTVSVHLVNTQQIGSQPNLPPLIFNGSPSELGEGFFTQLTSPIRQTTELLANLHAYQAELEKAKKTAKTEKGKSAKSQPVDEEHDDVEETDDLFKTQPDDKQAKAEKKRLFDDAMVKVKELAKQMKYTEALAHLPSADDYPEQAELIVAKKQEVQSGKDLYDKLQEQFND</sequence>
<organism evidence="3 4">
    <name type="scientific">Mucilaginibacter ginkgonis</name>
    <dbReference type="NCBI Taxonomy" id="2682091"/>
    <lineage>
        <taxon>Bacteria</taxon>
        <taxon>Pseudomonadati</taxon>
        <taxon>Bacteroidota</taxon>
        <taxon>Sphingobacteriia</taxon>
        <taxon>Sphingobacteriales</taxon>
        <taxon>Sphingobacteriaceae</taxon>
        <taxon>Mucilaginibacter</taxon>
    </lineage>
</organism>
<accession>A0A6I4IMN4</accession>
<keyword evidence="4" id="KW-1185">Reference proteome</keyword>
<dbReference type="RefSeq" id="WP_157523295.1">
    <property type="nucleotide sequence ID" value="NZ_CP066775.1"/>
</dbReference>
<dbReference type="KEGG" id="mgik:GO620_000685"/>
<feature type="compositionally biased region" description="Acidic residues" evidence="1">
    <location>
        <begin position="109"/>
        <end position="120"/>
    </location>
</feature>
<evidence type="ECO:0000313" key="4">
    <source>
        <dbReference type="Proteomes" id="UP000429232"/>
    </source>
</evidence>
<feature type="compositionally biased region" description="Basic and acidic residues" evidence="1">
    <location>
        <begin position="121"/>
        <end position="136"/>
    </location>
</feature>
<evidence type="ECO:0000256" key="1">
    <source>
        <dbReference type="SAM" id="MobiDB-lite"/>
    </source>
</evidence>
<dbReference type="InterPro" id="IPR022273">
    <property type="entry name" value="PRTRC_protein-E"/>
</dbReference>
<reference evidence="3 4" key="1">
    <citation type="submission" date="2020-12" db="EMBL/GenBank/DDBJ databases">
        <title>HMF7856_wgs.fasta genome submission.</title>
        <authorList>
            <person name="Kang H."/>
            <person name="Kim H."/>
            <person name="Joh K."/>
        </authorList>
    </citation>
    <scope>NUCLEOTIDE SEQUENCE [LARGE SCALE GENOMIC DNA]</scope>
    <source>
        <strain evidence="3 4">HMF7856</strain>
    </source>
</reference>